<keyword evidence="2" id="KW-1185">Reference proteome</keyword>
<dbReference type="KEGG" id="sfk:KY5_0216c"/>
<accession>A0A291Q163</accession>
<evidence type="ECO:0000313" key="1">
    <source>
        <dbReference type="EMBL" id="ATL25234.1"/>
    </source>
</evidence>
<gene>
    <name evidence="1" type="ORF">KY5_0216c</name>
</gene>
<dbReference type="SUPFAM" id="SSF47789">
    <property type="entry name" value="C-terminal domain of RNA polymerase alpha subunit"/>
    <property type="match status" value="1"/>
</dbReference>
<reference evidence="1 2" key="1">
    <citation type="submission" date="2017-08" db="EMBL/GenBank/DDBJ databases">
        <title>Complete Genome Sequence of Streptomyces formicae KY5, the formicamycin producer.</title>
        <authorList>
            <person name="Holmes N.A."/>
            <person name="Devine R."/>
            <person name="Qin Z."/>
            <person name="Seipke R.F."/>
            <person name="Wilkinson B."/>
            <person name="Hutchings M.I."/>
        </authorList>
    </citation>
    <scope>NUCLEOTIDE SEQUENCE [LARGE SCALE GENOMIC DNA]</scope>
    <source>
        <strain evidence="1 2">KY5</strain>
    </source>
</reference>
<dbReference type="EMBL" id="CP022685">
    <property type="protein sequence ID" value="ATL25234.1"/>
    <property type="molecule type" value="Genomic_DNA"/>
</dbReference>
<sequence length="179" mass="18716">MTTPNQLRKAALALPETEEGIRDGEVFFTVRGKRFASLTKDGVVRLRLAEAAAESAAAAHLTGERLLRGDTVTGFRVPLADIGGKDLNALARAAWADRAPRRLVAELDAADAGAGGPRSDLPPGIGKPATRALLGAGLTTLSALTERTGAELLALHGVGPKAVRILSEELERRGLALRD</sequence>
<organism evidence="1 2">
    <name type="scientific">Streptomyces formicae</name>
    <dbReference type="NCBI Taxonomy" id="1616117"/>
    <lineage>
        <taxon>Bacteria</taxon>
        <taxon>Bacillati</taxon>
        <taxon>Actinomycetota</taxon>
        <taxon>Actinomycetes</taxon>
        <taxon>Kitasatosporales</taxon>
        <taxon>Streptomycetaceae</taxon>
        <taxon>Streptomyces</taxon>
    </lineage>
</organism>
<proteinExistence type="predicted"/>
<dbReference type="RefSeq" id="WP_098240369.1">
    <property type="nucleotide sequence ID" value="NZ_CP022685.1"/>
</dbReference>
<dbReference type="Gene3D" id="1.10.150.20">
    <property type="entry name" value="5' to 3' exonuclease, C-terminal subdomain"/>
    <property type="match status" value="1"/>
</dbReference>
<dbReference type="Proteomes" id="UP000221011">
    <property type="component" value="Chromosome"/>
</dbReference>
<protein>
    <recommendedName>
        <fullName evidence="3">DNA-binding protein</fullName>
    </recommendedName>
</protein>
<dbReference type="AlphaFoldDB" id="A0A291Q163"/>
<evidence type="ECO:0000313" key="2">
    <source>
        <dbReference type="Proteomes" id="UP000221011"/>
    </source>
</evidence>
<evidence type="ECO:0008006" key="3">
    <source>
        <dbReference type="Google" id="ProtNLM"/>
    </source>
</evidence>
<name>A0A291Q163_9ACTN</name>